<dbReference type="Pfam" id="PF01433">
    <property type="entry name" value="Peptidase_M1"/>
    <property type="match status" value="1"/>
</dbReference>
<comment type="function">
    <text evidence="13">Aminopeptidase N is involved in the degradation of intracellular peptides generated by protein breakdown during normal growth as well as in response to nutrient starvation.</text>
</comment>
<dbReference type="PANTHER" id="PTHR46322">
    <property type="entry name" value="PUROMYCIN-SENSITIVE AMINOPEPTIDASE"/>
    <property type="match status" value="1"/>
</dbReference>
<dbReference type="PRINTS" id="PR00756">
    <property type="entry name" value="ALADIPTASE"/>
</dbReference>
<sequence>MPEKMNILRSAICATGIDWSRHSTKDAKGFFMTQQPQAKYRHDYRAPDYQITDIDLTFDLDAEKTVVTAISQAVRHGAPDAPLRLDGEDLTLVSLHVNDAPWTAYKEEEGALIISDLPERFTLRIINEIGPAANTALEGLYQSGDALCTQCEAEGFRHITWYLDRPDVLARFTTKIIADKNKYPFLLSNGNRVAQGELENGRHWVQWQDPFPKPCYLFALVAGDFDVLRDTFTTRSGREVSLELYVDRGNLDRAPWAMTSLKNSMKWDEARFGLEYDLDIYMIVAVDFFNMGAMENKGLNIFNSKYVLARTDTATDKDYLDIERVIGHEYFHNWTGNRVTCRDWFQLSLKEGLTVFRDQEFSSDLGVTRGEPHQ</sequence>
<dbReference type="SUPFAM" id="SSF63737">
    <property type="entry name" value="Leukotriene A4 hydrolase N-terminal domain"/>
    <property type="match status" value="1"/>
</dbReference>
<dbReference type="PANTHER" id="PTHR46322:SF1">
    <property type="entry name" value="PUROMYCIN-SENSITIVE AMINOPEPTIDASE"/>
    <property type="match status" value="1"/>
</dbReference>
<accession>A0A6D2GBE6</accession>
<evidence type="ECO:0000313" key="16">
    <source>
        <dbReference type="EMBL" id="VEA04375.1"/>
    </source>
</evidence>
<evidence type="ECO:0000256" key="7">
    <source>
        <dbReference type="ARBA" id="ARBA00022670"/>
    </source>
</evidence>
<name>A0A6D2GBE6_SALER</name>
<dbReference type="FunFam" id="2.60.40.1730:FF:000005">
    <property type="entry name" value="Aminopeptidase N"/>
    <property type="match status" value="1"/>
</dbReference>
<evidence type="ECO:0000256" key="10">
    <source>
        <dbReference type="ARBA" id="ARBA00022833"/>
    </source>
</evidence>
<dbReference type="GO" id="GO:0016285">
    <property type="term" value="F:alanyl aminopeptidase activity"/>
    <property type="evidence" value="ECO:0007669"/>
    <property type="project" value="UniProtKB-EC"/>
</dbReference>
<keyword evidence="9 16" id="KW-0378">Hydrolase</keyword>
<keyword evidence="6 16" id="KW-0031">Aminopeptidase</keyword>
<evidence type="ECO:0000259" key="14">
    <source>
        <dbReference type="Pfam" id="PF01433"/>
    </source>
</evidence>
<dbReference type="EC" id="3.4.11.2" evidence="4"/>
<feature type="domain" description="Peptidase M1 membrane alanine aminopeptidase" evidence="14">
    <location>
        <begin position="256"/>
        <end position="365"/>
    </location>
</feature>
<proteinExistence type="inferred from homology"/>
<dbReference type="CDD" id="cd09600">
    <property type="entry name" value="M1_APN"/>
    <property type="match status" value="1"/>
</dbReference>
<dbReference type="AlphaFoldDB" id="A0A6D2GBE6"/>
<dbReference type="InterPro" id="IPR042097">
    <property type="entry name" value="Aminopeptidase_N-like_N_sf"/>
</dbReference>
<comment type="cofactor">
    <cofactor evidence="2">
        <name>Zn(2+)</name>
        <dbReference type="ChEBI" id="CHEBI:29105"/>
    </cofactor>
</comment>
<protein>
    <recommendedName>
        <fullName evidence="5">Aminopeptidase N</fullName>
        <ecNumber evidence="4">3.4.11.2</ecNumber>
    </recommendedName>
    <alternativeName>
        <fullName evidence="12">Alpha-aminoacylpeptide hydrolase</fullName>
    </alternativeName>
</protein>
<dbReference type="InterPro" id="IPR014782">
    <property type="entry name" value="Peptidase_M1_dom"/>
</dbReference>
<evidence type="ECO:0000256" key="9">
    <source>
        <dbReference type="ARBA" id="ARBA00022801"/>
    </source>
</evidence>
<dbReference type="GO" id="GO:0006508">
    <property type="term" value="P:proteolysis"/>
    <property type="evidence" value="ECO:0007669"/>
    <property type="project" value="UniProtKB-KW"/>
</dbReference>
<comment type="catalytic activity">
    <reaction evidence="1">
        <text>Release of an N-terminal amino acid, Xaa-|-Yaa- from a peptide, amide or arylamide. Xaa is preferably Ala, but may be most amino acids including Pro (slow action). When a terminal hydrophobic residue is followed by a prolyl residue, the two may be released as an intact Xaa-Pro dipeptide.</text>
        <dbReference type="EC" id="3.4.11.2"/>
    </reaction>
</comment>
<evidence type="ECO:0000256" key="13">
    <source>
        <dbReference type="ARBA" id="ARBA00059739"/>
    </source>
</evidence>
<evidence type="ECO:0000256" key="6">
    <source>
        <dbReference type="ARBA" id="ARBA00022438"/>
    </source>
</evidence>
<dbReference type="SUPFAM" id="SSF55486">
    <property type="entry name" value="Metalloproteases ('zincins'), catalytic domain"/>
    <property type="match status" value="1"/>
</dbReference>
<evidence type="ECO:0000256" key="11">
    <source>
        <dbReference type="ARBA" id="ARBA00023049"/>
    </source>
</evidence>
<dbReference type="Proteomes" id="UP000267858">
    <property type="component" value="Chromosome"/>
</dbReference>
<keyword evidence="11" id="KW-0482">Metalloprotease</keyword>
<dbReference type="GO" id="GO:0008237">
    <property type="term" value="F:metallopeptidase activity"/>
    <property type="evidence" value="ECO:0007669"/>
    <property type="project" value="UniProtKB-KW"/>
</dbReference>
<dbReference type="InterPro" id="IPR001930">
    <property type="entry name" value="Peptidase_M1"/>
</dbReference>
<dbReference type="Gene3D" id="1.10.390.10">
    <property type="entry name" value="Neutral Protease Domain 2"/>
    <property type="match status" value="1"/>
</dbReference>
<evidence type="ECO:0000256" key="1">
    <source>
        <dbReference type="ARBA" id="ARBA00000098"/>
    </source>
</evidence>
<dbReference type="Gene3D" id="2.60.40.1730">
    <property type="entry name" value="tricorn interacting facor f3 domain"/>
    <property type="match status" value="1"/>
</dbReference>
<evidence type="ECO:0000256" key="2">
    <source>
        <dbReference type="ARBA" id="ARBA00001947"/>
    </source>
</evidence>
<evidence type="ECO:0000313" key="17">
    <source>
        <dbReference type="Proteomes" id="UP000267858"/>
    </source>
</evidence>
<keyword evidence="7" id="KW-0645">Protease</keyword>
<dbReference type="EMBL" id="LR134141">
    <property type="protein sequence ID" value="VEA04375.1"/>
    <property type="molecule type" value="Genomic_DNA"/>
</dbReference>
<dbReference type="InterPro" id="IPR045357">
    <property type="entry name" value="Aminopeptidase_N-like_N"/>
</dbReference>
<dbReference type="Pfam" id="PF17900">
    <property type="entry name" value="Peptidase_M1_N"/>
    <property type="match status" value="1"/>
</dbReference>
<reference evidence="16 17" key="1">
    <citation type="submission" date="2018-12" db="EMBL/GenBank/DDBJ databases">
        <authorList>
            <consortium name="Pathogen Informatics"/>
        </authorList>
    </citation>
    <scope>NUCLEOTIDE SEQUENCE [LARGE SCALE GENOMIC DNA]</scope>
    <source>
        <strain evidence="16 17">NCTC5773</strain>
    </source>
</reference>
<evidence type="ECO:0000256" key="3">
    <source>
        <dbReference type="ARBA" id="ARBA00010136"/>
    </source>
</evidence>
<dbReference type="GO" id="GO:0008270">
    <property type="term" value="F:zinc ion binding"/>
    <property type="evidence" value="ECO:0007669"/>
    <property type="project" value="InterPro"/>
</dbReference>
<evidence type="ECO:0000256" key="4">
    <source>
        <dbReference type="ARBA" id="ARBA00012564"/>
    </source>
</evidence>
<feature type="domain" description="Aminopeptidase N-like N-terminal" evidence="15">
    <location>
        <begin position="55"/>
        <end position="217"/>
    </location>
</feature>
<comment type="similarity">
    <text evidence="3">Belongs to the peptidase M1 family.</text>
</comment>
<dbReference type="InterPro" id="IPR012779">
    <property type="entry name" value="Peptidase_M1_pepN"/>
</dbReference>
<evidence type="ECO:0000259" key="15">
    <source>
        <dbReference type="Pfam" id="PF17900"/>
    </source>
</evidence>
<keyword evidence="10" id="KW-0862">Zinc</keyword>
<dbReference type="FunFam" id="3.30.2010.30:FF:000002">
    <property type="entry name" value="Putative aminopeptidase N"/>
    <property type="match status" value="1"/>
</dbReference>
<evidence type="ECO:0000256" key="8">
    <source>
        <dbReference type="ARBA" id="ARBA00022723"/>
    </source>
</evidence>
<evidence type="ECO:0000256" key="5">
    <source>
        <dbReference type="ARBA" id="ARBA00015611"/>
    </source>
</evidence>
<dbReference type="Gene3D" id="3.30.2010.30">
    <property type="match status" value="1"/>
</dbReference>
<organism evidence="16 17">
    <name type="scientific">Salmonella enterica subsp. salamae</name>
    <dbReference type="NCBI Taxonomy" id="59202"/>
    <lineage>
        <taxon>Bacteria</taxon>
        <taxon>Pseudomonadati</taxon>
        <taxon>Pseudomonadota</taxon>
        <taxon>Gammaproteobacteria</taxon>
        <taxon>Enterobacterales</taxon>
        <taxon>Enterobacteriaceae</taxon>
        <taxon>Salmonella</taxon>
    </lineage>
</organism>
<dbReference type="InterPro" id="IPR027268">
    <property type="entry name" value="Peptidase_M4/M1_CTD_sf"/>
</dbReference>
<gene>
    <name evidence="16" type="primary">pepN_2</name>
    <name evidence="16" type="ORF">NCTC5773_03169</name>
</gene>
<evidence type="ECO:0000256" key="12">
    <source>
        <dbReference type="ARBA" id="ARBA00029840"/>
    </source>
</evidence>
<keyword evidence="8" id="KW-0479">Metal-binding</keyword>